<evidence type="ECO:0000256" key="3">
    <source>
        <dbReference type="SAM" id="MobiDB-lite"/>
    </source>
</evidence>
<dbReference type="InterPro" id="IPR000383">
    <property type="entry name" value="Xaa-Pro-like_dom"/>
</dbReference>
<evidence type="ECO:0000256" key="2">
    <source>
        <dbReference type="ARBA" id="ARBA00022801"/>
    </source>
</evidence>
<feature type="chain" id="PRO_5040833867" description="Xaa-Pro dipeptidyl-peptidase C-terminal domain-containing protein" evidence="4">
    <location>
        <begin position="24"/>
        <end position="533"/>
    </location>
</feature>
<dbReference type="GO" id="GO:0052689">
    <property type="term" value="F:carboxylic ester hydrolase activity"/>
    <property type="evidence" value="ECO:0007669"/>
    <property type="project" value="UniProtKB-ARBA"/>
</dbReference>
<evidence type="ECO:0000313" key="7">
    <source>
        <dbReference type="Proteomes" id="UP001147653"/>
    </source>
</evidence>
<keyword evidence="2" id="KW-0378">Hydrolase</keyword>
<sequence length="533" mass="54755">MRFRTVLAFAGAAVLFAPSAAQARDATVTSFDGTQIVLSFHPSPSGGKAPTILQGHGWAGSRQTNPDAASDEATGNVGVGALRKAGFNVLTWDSRGFGNSGGTVTVDAPDAEARDVQALIDWLAQQPEAQLDKAGDPRVGMTGVSYAGGIELTTAGIDKRIDAIAPIIAWHSLTTSLYKEETVKGGWASALVAAGLPTSKGRLDPHIVSAFTSGVTTGKLSDEDRNWFASRGPGDLVKQITVPTFLVQGTADTLFTLQEAITSYGILKANGVPAKLLWFCGGHGVCLTGAGPAGHIEASVVAWLKRYVANDTASDTGPKFEWLADDAQWRSTADYPVAPGAPVTASGKGTLVLNPLDVVSGTIASAGRAVNAVNVPVTATAAAQIVGPPELSLTYSGTGVGTHIFAQLVDEKRGVVVGNQATPIPVTLDGQPHTIKRPLEAIAASAPAGAKYTLQLIGGTQLYGPVRGAATITFASVDLSLPTIGASAVSGGANVLAPTRTCLSRRQFAIRVRGASPKVTVDGKRVRSARAAP</sequence>
<evidence type="ECO:0000259" key="5">
    <source>
        <dbReference type="SMART" id="SM00939"/>
    </source>
</evidence>
<keyword evidence="4" id="KW-0732">Signal</keyword>
<dbReference type="RefSeq" id="WP_270027967.1">
    <property type="nucleotide sequence ID" value="NZ_JAPDDP010000056.1"/>
</dbReference>
<dbReference type="InterPro" id="IPR013736">
    <property type="entry name" value="Xaa-Pro_dipept_C"/>
</dbReference>
<dbReference type="Gene3D" id="3.40.50.1820">
    <property type="entry name" value="alpha/beta hydrolase"/>
    <property type="match status" value="1"/>
</dbReference>
<dbReference type="EMBL" id="JAPDDP010000056">
    <property type="protein sequence ID" value="MDA0183582.1"/>
    <property type="molecule type" value="Genomic_DNA"/>
</dbReference>
<proteinExistence type="inferred from homology"/>
<comment type="caution">
    <text evidence="6">The sequence shown here is derived from an EMBL/GenBank/DDBJ whole genome shotgun (WGS) entry which is preliminary data.</text>
</comment>
<dbReference type="SUPFAM" id="SSF53474">
    <property type="entry name" value="alpha/beta-Hydrolases"/>
    <property type="match status" value="1"/>
</dbReference>
<dbReference type="GO" id="GO:0008239">
    <property type="term" value="F:dipeptidyl-peptidase activity"/>
    <property type="evidence" value="ECO:0007669"/>
    <property type="project" value="InterPro"/>
</dbReference>
<evidence type="ECO:0000256" key="4">
    <source>
        <dbReference type="SAM" id="SignalP"/>
    </source>
</evidence>
<dbReference type="InterPro" id="IPR029058">
    <property type="entry name" value="AB_hydrolase_fold"/>
</dbReference>
<dbReference type="PANTHER" id="PTHR22946:SF9">
    <property type="entry name" value="POLYKETIDE TRANSFERASE AF380"/>
    <property type="match status" value="1"/>
</dbReference>
<accession>A0A9X3NLB4</accession>
<name>A0A9X3NLB4_9ACTN</name>
<dbReference type="AlphaFoldDB" id="A0A9X3NLB4"/>
<dbReference type="PANTHER" id="PTHR22946">
    <property type="entry name" value="DIENELACTONE HYDROLASE DOMAIN-CONTAINING PROTEIN-RELATED"/>
    <property type="match status" value="1"/>
</dbReference>
<organism evidence="6 7">
    <name type="scientific">Solirubrobacter phytolaccae</name>
    <dbReference type="NCBI Taxonomy" id="1404360"/>
    <lineage>
        <taxon>Bacteria</taxon>
        <taxon>Bacillati</taxon>
        <taxon>Actinomycetota</taxon>
        <taxon>Thermoleophilia</taxon>
        <taxon>Solirubrobacterales</taxon>
        <taxon>Solirubrobacteraceae</taxon>
        <taxon>Solirubrobacter</taxon>
    </lineage>
</organism>
<keyword evidence="7" id="KW-1185">Reference proteome</keyword>
<feature type="domain" description="Xaa-Pro dipeptidyl-peptidase C-terminal" evidence="5">
    <location>
        <begin position="301"/>
        <end position="485"/>
    </location>
</feature>
<feature type="region of interest" description="Disordered" evidence="3">
    <location>
        <begin position="47"/>
        <end position="72"/>
    </location>
</feature>
<evidence type="ECO:0000313" key="6">
    <source>
        <dbReference type="EMBL" id="MDA0183582.1"/>
    </source>
</evidence>
<evidence type="ECO:0000256" key="1">
    <source>
        <dbReference type="ARBA" id="ARBA00008645"/>
    </source>
</evidence>
<dbReference type="Proteomes" id="UP001147653">
    <property type="component" value="Unassembled WGS sequence"/>
</dbReference>
<dbReference type="SMART" id="SM00939">
    <property type="entry name" value="PepX_C"/>
    <property type="match status" value="1"/>
</dbReference>
<dbReference type="Pfam" id="PF02129">
    <property type="entry name" value="Peptidase_S15"/>
    <property type="match status" value="1"/>
</dbReference>
<reference evidence="6" key="1">
    <citation type="submission" date="2022-10" db="EMBL/GenBank/DDBJ databases">
        <title>The WGS of Solirubrobacter phytolaccae KCTC 29190.</title>
        <authorList>
            <person name="Jiang Z."/>
        </authorList>
    </citation>
    <scope>NUCLEOTIDE SEQUENCE</scope>
    <source>
        <strain evidence="6">KCTC 29190</strain>
    </source>
</reference>
<dbReference type="InterPro" id="IPR050261">
    <property type="entry name" value="FrsA_esterase"/>
</dbReference>
<gene>
    <name evidence="6" type="ORF">OJ997_24950</name>
</gene>
<protein>
    <recommendedName>
        <fullName evidence="5">Xaa-Pro dipeptidyl-peptidase C-terminal domain-containing protein</fullName>
    </recommendedName>
</protein>
<feature type="signal peptide" evidence="4">
    <location>
        <begin position="1"/>
        <end position="23"/>
    </location>
</feature>
<comment type="similarity">
    <text evidence="1">Belongs to the AB hydrolase superfamily.</text>
</comment>